<dbReference type="InterPro" id="IPR000542">
    <property type="entry name" value="Carn_acyl_trans"/>
</dbReference>
<keyword evidence="3" id="KW-0012">Acyltransferase</keyword>
<dbReference type="STRING" id="667725.A0A0L0FKG8"/>
<comment type="similarity">
    <text evidence="1">Belongs to the carnitine/choline acetyltransferase family.</text>
</comment>
<dbReference type="PANTHER" id="PTHR22589:SF31">
    <property type="entry name" value="CARNITINE O-PALMITOYLTRANSFERASE"/>
    <property type="match status" value="1"/>
</dbReference>
<dbReference type="GeneID" id="25911487"/>
<evidence type="ECO:0000256" key="2">
    <source>
        <dbReference type="ARBA" id="ARBA00022679"/>
    </source>
</evidence>
<feature type="domain" description="Choline/carnitine acyltransferase" evidence="4">
    <location>
        <begin position="86"/>
        <end position="219"/>
    </location>
</feature>
<gene>
    <name evidence="5" type="ORF">SARC_10983</name>
</gene>
<sequence>MDMVRGIVTKPILFAYIPFRNVLMRLVCQYTGWLTVMEPFPDSNDKQPRKKTEPSLATKIWGGCMYVLTYLASRRTYQLQGGLRHLPVPSLRPTIDKYVESLRPICSEVEMQEIQQGSQQFLSLTGGYVLQTLLVLRSWVVDNYVSDWWGMYVYLSSRDTLLINSNYYGLDYGLEWPTDCQLSRAALLTQTIAKWWDFLEDETVEPLKLRGFIPMCMDQ</sequence>
<dbReference type="GO" id="GO:0005739">
    <property type="term" value="C:mitochondrion"/>
    <property type="evidence" value="ECO:0007669"/>
    <property type="project" value="TreeGrafter"/>
</dbReference>
<dbReference type="PANTHER" id="PTHR22589">
    <property type="entry name" value="CARNITINE O-ACYLTRANSFERASE"/>
    <property type="match status" value="1"/>
</dbReference>
<evidence type="ECO:0000256" key="1">
    <source>
        <dbReference type="ARBA" id="ARBA00005232"/>
    </source>
</evidence>
<proteinExistence type="inferred from homology"/>
<dbReference type="GO" id="GO:0009437">
    <property type="term" value="P:carnitine metabolic process"/>
    <property type="evidence" value="ECO:0007669"/>
    <property type="project" value="TreeGrafter"/>
</dbReference>
<name>A0A0L0FKG8_9EUKA</name>
<evidence type="ECO:0000256" key="3">
    <source>
        <dbReference type="ARBA" id="ARBA00023315"/>
    </source>
</evidence>
<dbReference type="SUPFAM" id="SSF52777">
    <property type="entry name" value="CoA-dependent acyltransferases"/>
    <property type="match status" value="1"/>
</dbReference>
<dbReference type="InterPro" id="IPR023213">
    <property type="entry name" value="CAT-like_dom_sf"/>
</dbReference>
<organism evidence="5 6">
    <name type="scientific">Sphaeroforma arctica JP610</name>
    <dbReference type="NCBI Taxonomy" id="667725"/>
    <lineage>
        <taxon>Eukaryota</taxon>
        <taxon>Ichthyosporea</taxon>
        <taxon>Ichthyophonida</taxon>
        <taxon>Sphaeroforma</taxon>
    </lineage>
</organism>
<dbReference type="Gene3D" id="3.30.559.10">
    <property type="entry name" value="Chloramphenicol acetyltransferase-like domain"/>
    <property type="match status" value="1"/>
</dbReference>
<dbReference type="GO" id="GO:0006631">
    <property type="term" value="P:fatty acid metabolic process"/>
    <property type="evidence" value="ECO:0007669"/>
    <property type="project" value="TreeGrafter"/>
</dbReference>
<feature type="non-terminal residue" evidence="5">
    <location>
        <position position="219"/>
    </location>
</feature>
<accession>A0A0L0FKG8</accession>
<dbReference type="InterPro" id="IPR039551">
    <property type="entry name" value="Cho/carn_acyl_trans"/>
</dbReference>
<dbReference type="Pfam" id="PF00755">
    <property type="entry name" value="Carn_acyltransf"/>
    <property type="match status" value="1"/>
</dbReference>
<dbReference type="OrthoDB" id="240216at2759"/>
<dbReference type="Gene3D" id="3.30.559.70">
    <property type="entry name" value="Choline/Carnitine o-acyltransferase, domain 2"/>
    <property type="match status" value="1"/>
</dbReference>
<dbReference type="AlphaFoldDB" id="A0A0L0FKG8"/>
<dbReference type="RefSeq" id="XP_014150420.1">
    <property type="nucleotide sequence ID" value="XM_014294945.1"/>
</dbReference>
<dbReference type="GO" id="GO:0004095">
    <property type="term" value="F:carnitine O-palmitoyltransferase activity"/>
    <property type="evidence" value="ECO:0007669"/>
    <property type="project" value="TreeGrafter"/>
</dbReference>
<protein>
    <recommendedName>
        <fullName evidence="4">Choline/carnitine acyltransferase domain-containing protein</fullName>
    </recommendedName>
</protein>
<dbReference type="EMBL" id="KQ243068">
    <property type="protein sequence ID" value="KNC76518.1"/>
    <property type="molecule type" value="Genomic_DNA"/>
</dbReference>
<keyword evidence="2" id="KW-0808">Transferase</keyword>
<dbReference type="Proteomes" id="UP000054560">
    <property type="component" value="Unassembled WGS sequence"/>
</dbReference>
<evidence type="ECO:0000259" key="4">
    <source>
        <dbReference type="Pfam" id="PF00755"/>
    </source>
</evidence>
<reference evidence="5 6" key="1">
    <citation type="submission" date="2011-02" db="EMBL/GenBank/DDBJ databases">
        <title>The Genome Sequence of Sphaeroforma arctica JP610.</title>
        <authorList>
            <consortium name="The Broad Institute Genome Sequencing Platform"/>
            <person name="Russ C."/>
            <person name="Cuomo C."/>
            <person name="Young S.K."/>
            <person name="Zeng Q."/>
            <person name="Gargeya S."/>
            <person name="Alvarado L."/>
            <person name="Berlin A."/>
            <person name="Chapman S.B."/>
            <person name="Chen Z."/>
            <person name="Freedman E."/>
            <person name="Gellesch M."/>
            <person name="Goldberg J."/>
            <person name="Griggs A."/>
            <person name="Gujja S."/>
            <person name="Heilman E."/>
            <person name="Heiman D."/>
            <person name="Howarth C."/>
            <person name="Mehta T."/>
            <person name="Neiman D."/>
            <person name="Pearson M."/>
            <person name="Roberts A."/>
            <person name="Saif S."/>
            <person name="Shea T."/>
            <person name="Shenoy N."/>
            <person name="Sisk P."/>
            <person name="Stolte C."/>
            <person name="Sykes S."/>
            <person name="White J."/>
            <person name="Yandava C."/>
            <person name="Burger G."/>
            <person name="Gray M.W."/>
            <person name="Holland P.W.H."/>
            <person name="King N."/>
            <person name="Lang F.B.F."/>
            <person name="Roger A.J."/>
            <person name="Ruiz-Trillo I."/>
            <person name="Haas B."/>
            <person name="Nusbaum C."/>
            <person name="Birren B."/>
        </authorList>
    </citation>
    <scope>NUCLEOTIDE SEQUENCE [LARGE SCALE GENOMIC DNA]</scope>
    <source>
        <strain evidence="5 6">JP610</strain>
    </source>
</reference>
<dbReference type="eggNOG" id="KOG3716">
    <property type="taxonomic scope" value="Eukaryota"/>
</dbReference>
<keyword evidence="6" id="KW-1185">Reference proteome</keyword>
<dbReference type="InterPro" id="IPR042231">
    <property type="entry name" value="Cho/carn_acyl_trans_2"/>
</dbReference>
<evidence type="ECO:0000313" key="6">
    <source>
        <dbReference type="Proteomes" id="UP000054560"/>
    </source>
</evidence>
<evidence type="ECO:0000313" key="5">
    <source>
        <dbReference type="EMBL" id="KNC76518.1"/>
    </source>
</evidence>